<feature type="transmembrane region" description="Helical" evidence="7">
    <location>
        <begin position="291"/>
        <end position="311"/>
    </location>
</feature>
<gene>
    <name evidence="9" type="ORF">FVR03_05470</name>
</gene>
<feature type="transmembrane region" description="Helical" evidence="7">
    <location>
        <begin position="229"/>
        <end position="252"/>
    </location>
</feature>
<dbReference type="CDD" id="cd06173">
    <property type="entry name" value="MFS_MefA_like"/>
    <property type="match status" value="1"/>
</dbReference>
<dbReference type="PANTHER" id="PTHR43266:SF2">
    <property type="entry name" value="MAJOR FACILITATOR SUPERFAMILY (MFS) PROFILE DOMAIN-CONTAINING PROTEIN"/>
    <property type="match status" value="1"/>
</dbReference>
<feature type="transmembrane region" description="Helical" evidence="7">
    <location>
        <begin position="350"/>
        <end position="369"/>
    </location>
</feature>
<evidence type="ECO:0000259" key="8">
    <source>
        <dbReference type="PROSITE" id="PS50850"/>
    </source>
</evidence>
<evidence type="ECO:0000256" key="7">
    <source>
        <dbReference type="SAM" id="Phobius"/>
    </source>
</evidence>
<dbReference type="Pfam" id="PF07690">
    <property type="entry name" value="MFS_1"/>
    <property type="match status" value="1"/>
</dbReference>
<evidence type="ECO:0000256" key="1">
    <source>
        <dbReference type="ARBA" id="ARBA00004651"/>
    </source>
</evidence>
<evidence type="ECO:0000256" key="4">
    <source>
        <dbReference type="ARBA" id="ARBA00022692"/>
    </source>
</evidence>
<dbReference type="OrthoDB" id="7283966at2"/>
<feature type="transmembrane region" description="Helical" evidence="7">
    <location>
        <begin position="172"/>
        <end position="190"/>
    </location>
</feature>
<comment type="caution">
    <text evidence="9">The sequence shown here is derived from an EMBL/GenBank/DDBJ whole genome shotgun (WGS) entry which is preliminary data.</text>
</comment>
<protein>
    <submittedName>
        <fullName evidence="9">MFS transporter</fullName>
    </submittedName>
</protein>
<evidence type="ECO:0000256" key="2">
    <source>
        <dbReference type="ARBA" id="ARBA00022448"/>
    </source>
</evidence>
<accession>A0A5C8KC97</accession>
<feature type="transmembrane region" description="Helical" evidence="7">
    <location>
        <begin position="144"/>
        <end position="166"/>
    </location>
</feature>
<feature type="transmembrane region" description="Helical" evidence="7">
    <location>
        <begin position="264"/>
        <end position="284"/>
    </location>
</feature>
<dbReference type="GO" id="GO:0022857">
    <property type="term" value="F:transmembrane transporter activity"/>
    <property type="evidence" value="ECO:0007669"/>
    <property type="project" value="InterPro"/>
</dbReference>
<name>A0A5C8KC97_9BACT</name>
<comment type="subcellular location">
    <subcellularLocation>
        <location evidence="1">Cell membrane</location>
        <topology evidence="1">Multi-pass membrane protein</topology>
    </subcellularLocation>
</comment>
<reference evidence="9 10" key="1">
    <citation type="submission" date="2019-08" db="EMBL/GenBank/DDBJ databases">
        <authorList>
            <person name="Shi S."/>
        </authorList>
    </citation>
    <scope>NUCLEOTIDE SEQUENCE [LARGE SCALE GENOMIC DNA]</scope>
    <source>
        <strain evidence="9 10">GY10130</strain>
    </source>
</reference>
<dbReference type="InterPro" id="IPR020846">
    <property type="entry name" value="MFS_dom"/>
</dbReference>
<evidence type="ECO:0000256" key="5">
    <source>
        <dbReference type="ARBA" id="ARBA00022989"/>
    </source>
</evidence>
<dbReference type="GO" id="GO:0005886">
    <property type="term" value="C:plasma membrane"/>
    <property type="evidence" value="ECO:0007669"/>
    <property type="project" value="UniProtKB-SubCell"/>
</dbReference>
<proteinExistence type="predicted"/>
<dbReference type="Proteomes" id="UP000321926">
    <property type="component" value="Unassembled WGS sequence"/>
</dbReference>
<dbReference type="InterPro" id="IPR036259">
    <property type="entry name" value="MFS_trans_sf"/>
</dbReference>
<dbReference type="AlphaFoldDB" id="A0A5C8KC97"/>
<evidence type="ECO:0000256" key="6">
    <source>
        <dbReference type="ARBA" id="ARBA00023136"/>
    </source>
</evidence>
<organism evidence="9 10">
    <name type="scientific">Pontibacter qinzhouensis</name>
    <dbReference type="NCBI Taxonomy" id="2603253"/>
    <lineage>
        <taxon>Bacteria</taxon>
        <taxon>Pseudomonadati</taxon>
        <taxon>Bacteroidota</taxon>
        <taxon>Cytophagia</taxon>
        <taxon>Cytophagales</taxon>
        <taxon>Hymenobacteraceae</taxon>
        <taxon>Pontibacter</taxon>
    </lineage>
</organism>
<keyword evidence="2" id="KW-0813">Transport</keyword>
<dbReference type="Gene3D" id="1.20.1250.20">
    <property type="entry name" value="MFS general substrate transporter like domains"/>
    <property type="match status" value="1"/>
</dbReference>
<feature type="transmembrane region" description="Helical" evidence="7">
    <location>
        <begin position="20"/>
        <end position="43"/>
    </location>
</feature>
<dbReference type="EMBL" id="VRTY01000014">
    <property type="protein sequence ID" value="TXK50053.1"/>
    <property type="molecule type" value="Genomic_DNA"/>
</dbReference>
<evidence type="ECO:0000313" key="9">
    <source>
        <dbReference type="EMBL" id="TXK50053.1"/>
    </source>
</evidence>
<feature type="transmembrane region" description="Helical" evidence="7">
    <location>
        <begin position="49"/>
        <end position="70"/>
    </location>
</feature>
<keyword evidence="3" id="KW-1003">Cell membrane</keyword>
<dbReference type="SUPFAM" id="SSF103473">
    <property type="entry name" value="MFS general substrate transporter"/>
    <property type="match status" value="1"/>
</dbReference>
<dbReference type="InterPro" id="IPR011701">
    <property type="entry name" value="MFS"/>
</dbReference>
<dbReference type="RefSeq" id="WP_147920741.1">
    <property type="nucleotide sequence ID" value="NZ_VRTY01000014.1"/>
</dbReference>
<feature type="domain" description="Major facilitator superfamily (MFS) profile" evidence="8">
    <location>
        <begin position="14"/>
        <end position="403"/>
    </location>
</feature>
<dbReference type="PANTHER" id="PTHR43266">
    <property type="entry name" value="MACROLIDE-EFFLUX PROTEIN"/>
    <property type="match status" value="1"/>
</dbReference>
<feature type="transmembrane region" description="Helical" evidence="7">
    <location>
        <begin position="381"/>
        <end position="403"/>
    </location>
</feature>
<sequence>MASHRLSDVIKNKPFVQLYLAETISLLGDAITWVGIALLSYQFGQERSAAILATALTLRVTAFILFSPLAGVLADKLDRKKILYVTHFARMAIVACLPFVTAEWQIYTLIFLLNVFNAFFNPAYKSAIPQLISDKQNYAAAISLSNGTWQLLGVLGPGLAGILAAWLGVRQIFFIDAATFIIAAVLIVLLPRKAIAPQARVKPGEKAATTWQGIRNGTKLLIHNPAVRFALGIELVAAIAGAHILVNTIGYIEGGLHLGSKEYGWVMASFGIGATIAAFSVGMVDKSRNKVLSLMAGALLLMLAIAGANYVTLMPMLMLWLLAGLGQSFCEMPSQILIAENIPLEQQGKVYGAHFAWSHLWWAIAYPIAGFTGIHFTGYTFLVGAVLAVLVFISLVLLSLPYLQKWVSAKAFR</sequence>
<keyword evidence="5 7" id="KW-1133">Transmembrane helix</keyword>
<keyword evidence="10" id="KW-1185">Reference proteome</keyword>
<dbReference type="PROSITE" id="PS50850">
    <property type="entry name" value="MFS"/>
    <property type="match status" value="1"/>
</dbReference>
<keyword evidence="4 7" id="KW-0812">Transmembrane</keyword>
<keyword evidence="6 7" id="KW-0472">Membrane</keyword>
<evidence type="ECO:0000313" key="10">
    <source>
        <dbReference type="Proteomes" id="UP000321926"/>
    </source>
</evidence>
<evidence type="ECO:0000256" key="3">
    <source>
        <dbReference type="ARBA" id="ARBA00022475"/>
    </source>
</evidence>